<comment type="caution">
    <text evidence="5">The sequence shown here is derived from an EMBL/GenBank/DDBJ whole genome shotgun (WGS) entry which is preliminary data.</text>
</comment>
<dbReference type="EMBL" id="JACCFI010000001">
    <property type="protein sequence ID" value="NYG19913.1"/>
    <property type="molecule type" value="Genomic_DNA"/>
</dbReference>
<dbReference type="PANTHER" id="PTHR43827">
    <property type="entry name" value="2,5-DIKETO-D-GLUCONIC ACID REDUCTASE"/>
    <property type="match status" value="1"/>
</dbReference>
<comment type="similarity">
    <text evidence="1">Belongs to the aldo/keto reductase family.</text>
</comment>
<feature type="domain" description="NADP-dependent oxidoreductase" evidence="4">
    <location>
        <begin position="23"/>
        <end position="86"/>
    </location>
</feature>
<dbReference type="InterPro" id="IPR018170">
    <property type="entry name" value="Aldo/ket_reductase_CS"/>
</dbReference>
<dbReference type="Gene3D" id="3.20.20.100">
    <property type="entry name" value="NADP-dependent oxidoreductase domain"/>
    <property type="match status" value="1"/>
</dbReference>
<dbReference type="InterPro" id="IPR036812">
    <property type="entry name" value="NAD(P)_OxRdtase_dom_sf"/>
</dbReference>
<keyword evidence="3" id="KW-0560">Oxidoreductase</keyword>
<proteinExistence type="inferred from homology"/>
<protein>
    <submittedName>
        <fullName evidence="5">Diketogulonate reductase-like aldo/keto reductase</fullName>
    </submittedName>
</protein>
<sequence length="94" mass="10265">MTSTTVTLNNGVTMPALGFGVFQTPPEVTTQAVETALATGYRLIDTAAAYGNERGVGDAIRNSGLARDDVFIETKVWISDYGYGMEWLRERWTA</sequence>
<dbReference type="Proteomes" id="UP000549066">
    <property type="component" value="Unassembled WGS sequence"/>
</dbReference>
<dbReference type="Pfam" id="PF00248">
    <property type="entry name" value="Aldo_ket_red"/>
    <property type="match status" value="1"/>
</dbReference>
<keyword evidence="2" id="KW-0521">NADP</keyword>
<evidence type="ECO:0000313" key="6">
    <source>
        <dbReference type="Proteomes" id="UP000549066"/>
    </source>
</evidence>
<accession>A0A852WVB7</accession>
<evidence type="ECO:0000256" key="3">
    <source>
        <dbReference type="ARBA" id="ARBA00023002"/>
    </source>
</evidence>
<evidence type="ECO:0000256" key="2">
    <source>
        <dbReference type="ARBA" id="ARBA00022857"/>
    </source>
</evidence>
<evidence type="ECO:0000259" key="4">
    <source>
        <dbReference type="Pfam" id="PF00248"/>
    </source>
</evidence>
<dbReference type="InterPro" id="IPR023210">
    <property type="entry name" value="NADP_OxRdtase_dom"/>
</dbReference>
<evidence type="ECO:0000313" key="5">
    <source>
        <dbReference type="EMBL" id="NYG19913.1"/>
    </source>
</evidence>
<gene>
    <name evidence="5" type="ORF">BJY17_000660</name>
</gene>
<dbReference type="AlphaFoldDB" id="A0A852WVB7"/>
<dbReference type="GO" id="GO:0016616">
    <property type="term" value="F:oxidoreductase activity, acting on the CH-OH group of donors, NAD or NADP as acceptor"/>
    <property type="evidence" value="ECO:0007669"/>
    <property type="project" value="UniProtKB-ARBA"/>
</dbReference>
<reference evidence="5 6" key="1">
    <citation type="submission" date="2020-07" db="EMBL/GenBank/DDBJ databases">
        <title>Sequencing the genomes of 1000 actinobacteria strains.</title>
        <authorList>
            <person name="Klenk H.-P."/>
        </authorList>
    </citation>
    <scope>NUCLEOTIDE SEQUENCE [LARGE SCALE GENOMIC DNA]</scope>
    <source>
        <strain evidence="5 6">DSM 8598</strain>
    </source>
</reference>
<dbReference type="PANTHER" id="PTHR43827:SF3">
    <property type="entry name" value="NADP-DEPENDENT OXIDOREDUCTASE DOMAIN-CONTAINING PROTEIN"/>
    <property type="match status" value="1"/>
</dbReference>
<keyword evidence="6" id="KW-1185">Reference proteome</keyword>
<name>A0A852WVB7_9MICO</name>
<dbReference type="SUPFAM" id="SSF51430">
    <property type="entry name" value="NAD(P)-linked oxidoreductase"/>
    <property type="match status" value="1"/>
</dbReference>
<dbReference type="PROSITE" id="PS00798">
    <property type="entry name" value="ALDOKETO_REDUCTASE_1"/>
    <property type="match status" value="1"/>
</dbReference>
<evidence type="ECO:0000256" key="1">
    <source>
        <dbReference type="ARBA" id="ARBA00007905"/>
    </source>
</evidence>
<dbReference type="InterPro" id="IPR020471">
    <property type="entry name" value="AKR"/>
</dbReference>
<organism evidence="5 6">
    <name type="scientific">Agromyces hippuratus</name>
    <dbReference type="NCBI Taxonomy" id="286438"/>
    <lineage>
        <taxon>Bacteria</taxon>
        <taxon>Bacillati</taxon>
        <taxon>Actinomycetota</taxon>
        <taxon>Actinomycetes</taxon>
        <taxon>Micrococcales</taxon>
        <taxon>Microbacteriaceae</taxon>
        <taxon>Agromyces</taxon>
    </lineage>
</organism>